<dbReference type="Proteomes" id="UP001153332">
    <property type="component" value="Unassembled WGS sequence"/>
</dbReference>
<name>A0ACC2JQ57_9PEZI</name>
<organism evidence="1 2">
    <name type="scientific">Lasiodiplodia mahajangana</name>
    <dbReference type="NCBI Taxonomy" id="1108764"/>
    <lineage>
        <taxon>Eukaryota</taxon>
        <taxon>Fungi</taxon>
        <taxon>Dikarya</taxon>
        <taxon>Ascomycota</taxon>
        <taxon>Pezizomycotina</taxon>
        <taxon>Dothideomycetes</taxon>
        <taxon>Dothideomycetes incertae sedis</taxon>
        <taxon>Botryosphaeriales</taxon>
        <taxon>Botryosphaeriaceae</taxon>
        <taxon>Lasiodiplodia</taxon>
    </lineage>
</organism>
<dbReference type="EMBL" id="JAPUUL010000724">
    <property type="protein sequence ID" value="KAJ8129565.1"/>
    <property type="molecule type" value="Genomic_DNA"/>
</dbReference>
<gene>
    <name evidence="1" type="ORF">O1611_g4066</name>
</gene>
<evidence type="ECO:0000313" key="2">
    <source>
        <dbReference type="Proteomes" id="UP001153332"/>
    </source>
</evidence>
<accession>A0ACC2JQ57</accession>
<evidence type="ECO:0000313" key="1">
    <source>
        <dbReference type="EMBL" id="KAJ8129565.1"/>
    </source>
</evidence>
<sequence length="75" mass="8002">MGPPGRPFQNGIPLTLVSVGMVGNDAVEALFAEKTLGDEVLAKEVQGRSGMFDTEKGKKKKKAIPQTFYQHAVAA</sequence>
<keyword evidence="2" id="KW-1185">Reference proteome</keyword>
<proteinExistence type="predicted"/>
<reference evidence="1" key="1">
    <citation type="submission" date="2022-12" db="EMBL/GenBank/DDBJ databases">
        <title>Genome Sequence of Lasiodiplodia mahajangana.</title>
        <authorList>
            <person name="Buettner E."/>
        </authorList>
    </citation>
    <scope>NUCLEOTIDE SEQUENCE</scope>
    <source>
        <strain evidence="1">VT137</strain>
    </source>
</reference>
<protein>
    <submittedName>
        <fullName evidence="1">Uncharacterized protein</fullName>
    </submittedName>
</protein>
<comment type="caution">
    <text evidence="1">The sequence shown here is derived from an EMBL/GenBank/DDBJ whole genome shotgun (WGS) entry which is preliminary data.</text>
</comment>